<keyword evidence="3 6" id="KW-0812">Transmembrane</keyword>
<evidence type="ECO:0000313" key="7">
    <source>
        <dbReference type="EMBL" id="MBL0372659.1"/>
    </source>
</evidence>
<dbReference type="RefSeq" id="WP_201657743.1">
    <property type="nucleotide sequence ID" value="NZ_JAEQNC010000005.1"/>
</dbReference>
<evidence type="ECO:0000256" key="4">
    <source>
        <dbReference type="ARBA" id="ARBA00022989"/>
    </source>
</evidence>
<feature type="transmembrane region" description="Helical" evidence="6">
    <location>
        <begin position="218"/>
        <end position="240"/>
    </location>
</feature>
<feature type="transmembrane region" description="Helical" evidence="6">
    <location>
        <begin position="246"/>
        <end position="273"/>
    </location>
</feature>
<comment type="caution">
    <text evidence="7">The sequence shown here is derived from an EMBL/GenBank/DDBJ whole genome shotgun (WGS) entry which is preliminary data.</text>
</comment>
<evidence type="ECO:0000256" key="5">
    <source>
        <dbReference type="ARBA" id="ARBA00023136"/>
    </source>
</evidence>
<dbReference type="PANTHER" id="PTHR21716">
    <property type="entry name" value="TRANSMEMBRANE PROTEIN"/>
    <property type="match status" value="1"/>
</dbReference>
<feature type="transmembrane region" description="Helical" evidence="6">
    <location>
        <begin position="73"/>
        <end position="93"/>
    </location>
</feature>
<comment type="subcellular location">
    <subcellularLocation>
        <location evidence="1">Membrane</location>
        <topology evidence="1">Multi-pass membrane protein</topology>
    </subcellularLocation>
</comment>
<evidence type="ECO:0000256" key="6">
    <source>
        <dbReference type="SAM" id="Phobius"/>
    </source>
</evidence>
<gene>
    <name evidence="7" type="ORF">JJB09_11525</name>
</gene>
<organism evidence="7 8">
    <name type="scientific">Rhizobium setariae</name>
    <dbReference type="NCBI Taxonomy" id="2801340"/>
    <lineage>
        <taxon>Bacteria</taxon>
        <taxon>Pseudomonadati</taxon>
        <taxon>Pseudomonadota</taxon>
        <taxon>Alphaproteobacteria</taxon>
        <taxon>Hyphomicrobiales</taxon>
        <taxon>Rhizobiaceae</taxon>
        <taxon>Rhizobium/Agrobacterium group</taxon>
        <taxon>Rhizobium</taxon>
    </lineage>
</organism>
<protein>
    <submittedName>
        <fullName evidence="7">AI-2E family transporter</fullName>
    </submittedName>
</protein>
<feature type="transmembrane region" description="Helical" evidence="6">
    <location>
        <begin position="22"/>
        <end position="39"/>
    </location>
</feature>
<dbReference type="EMBL" id="JAEQNC010000005">
    <property type="protein sequence ID" value="MBL0372659.1"/>
    <property type="molecule type" value="Genomic_DNA"/>
</dbReference>
<feature type="transmembrane region" description="Helical" evidence="6">
    <location>
        <begin position="163"/>
        <end position="188"/>
    </location>
</feature>
<keyword evidence="5 6" id="KW-0472">Membrane</keyword>
<feature type="transmembrane region" description="Helical" evidence="6">
    <location>
        <begin position="285"/>
        <end position="307"/>
    </location>
</feature>
<evidence type="ECO:0000256" key="1">
    <source>
        <dbReference type="ARBA" id="ARBA00004141"/>
    </source>
</evidence>
<dbReference type="Pfam" id="PF01594">
    <property type="entry name" value="AI-2E_transport"/>
    <property type="match status" value="1"/>
</dbReference>
<dbReference type="Proteomes" id="UP000633219">
    <property type="component" value="Unassembled WGS sequence"/>
</dbReference>
<dbReference type="GO" id="GO:0016020">
    <property type="term" value="C:membrane"/>
    <property type="evidence" value="ECO:0007669"/>
    <property type="project" value="UniProtKB-SubCell"/>
</dbReference>
<dbReference type="GO" id="GO:0055085">
    <property type="term" value="P:transmembrane transport"/>
    <property type="evidence" value="ECO:0007669"/>
    <property type="project" value="TreeGrafter"/>
</dbReference>
<name>A0A936YLI0_9HYPH</name>
<sequence length="373" mass="40160">MAQSDTEETVIAAKPVDFSKRISRYLAGIFLLLLVYGLYIGRDFLTPVILAFLLALTLTPIVRFLSKWAVPPALSATILIVVSAGAITILAYVTSGPVSQLVADAPQISAKLQERIHSIRRTVDKAVEATSQIDSATETITDGNVQKVVVAQPGILSRAAGSLLSIGTTLAITLVLSLFLLSSGTLFYEKLIQSFSLMSDKKRALRVVYSVEREISRYLFTITLINAGLGIAVGGGLWLLGIPNAMVWGVAAAVLNFLPYVGALATIVLVAIISLVTFENIVFSLLAPAFVLCCNIVEGQFVTPLLLGRRLELNPVAVFLSISFWSWIWGFVGALLAVPLLVVIKVVCDHFETLKPFGNFLSAQQPSKVPAEE</sequence>
<evidence type="ECO:0000313" key="8">
    <source>
        <dbReference type="Proteomes" id="UP000633219"/>
    </source>
</evidence>
<accession>A0A936YLI0</accession>
<proteinExistence type="inferred from homology"/>
<evidence type="ECO:0000256" key="3">
    <source>
        <dbReference type="ARBA" id="ARBA00022692"/>
    </source>
</evidence>
<reference evidence="7" key="1">
    <citation type="submission" date="2021-01" db="EMBL/GenBank/DDBJ databases">
        <title>Rhizobium sp. strain KVB221 16S ribosomal RNA gene Genome sequencing and assembly.</title>
        <authorList>
            <person name="Kang M."/>
        </authorList>
    </citation>
    <scope>NUCLEOTIDE SEQUENCE</scope>
    <source>
        <strain evidence="7">KVB221</strain>
    </source>
</reference>
<keyword evidence="8" id="KW-1185">Reference proteome</keyword>
<keyword evidence="4 6" id="KW-1133">Transmembrane helix</keyword>
<dbReference type="InterPro" id="IPR002549">
    <property type="entry name" value="AI-2E-like"/>
</dbReference>
<evidence type="ECO:0000256" key="2">
    <source>
        <dbReference type="ARBA" id="ARBA00009773"/>
    </source>
</evidence>
<comment type="similarity">
    <text evidence="2">Belongs to the autoinducer-2 exporter (AI-2E) (TC 2.A.86) family.</text>
</comment>
<dbReference type="PANTHER" id="PTHR21716:SF16">
    <property type="entry name" value="BLL1467 PROTEIN"/>
    <property type="match status" value="1"/>
</dbReference>
<feature type="transmembrane region" description="Helical" evidence="6">
    <location>
        <begin position="327"/>
        <end position="348"/>
    </location>
</feature>
<dbReference type="AlphaFoldDB" id="A0A936YLI0"/>
<feature type="transmembrane region" description="Helical" evidence="6">
    <location>
        <begin position="45"/>
        <end position="66"/>
    </location>
</feature>